<feature type="domain" description="USP" evidence="1">
    <location>
        <begin position="88"/>
        <end position="365"/>
    </location>
</feature>
<evidence type="ECO:0000313" key="3">
    <source>
        <dbReference type="Proteomes" id="UP000002630"/>
    </source>
</evidence>
<dbReference type="AlphaFoldDB" id="D7FIV9"/>
<dbReference type="EMBL" id="FN649759">
    <property type="protein sequence ID" value="CBJ28943.1"/>
    <property type="molecule type" value="Genomic_DNA"/>
</dbReference>
<dbReference type="InterPro" id="IPR028889">
    <property type="entry name" value="USP"/>
</dbReference>
<gene>
    <name evidence="2" type="ORF">Esi_0124_0076</name>
</gene>
<accession>D7FIV9</accession>
<reference evidence="2 3" key="1">
    <citation type="journal article" date="2010" name="Nature">
        <title>The Ectocarpus genome and the independent evolution of multicellularity in brown algae.</title>
        <authorList>
            <person name="Cock J.M."/>
            <person name="Sterck L."/>
            <person name="Rouze P."/>
            <person name="Scornet D."/>
            <person name="Allen A.E."/>
            <person name="Amoutzias G."/>
            <person name="Anthouard V."/>
            <person name="Artiguenave F."/>
            <person name="Aury J.M."/>
            <person name="Badger J.H."/>
            <person name="Beszteri B."/>
            <person name="Billiau K."/>
            <person name="Bonnet E."/>
            <person name="Bothwell J.H."/>
            <person name="Bowler C."/>
            <person name="Boyen C."/>
            <person name="Brownlee C."/>
            <person name="Carrano C.J."/>
            <person name="Charrier B."/>
            <person name="Cho G.Y."/>
            <person name="Coelho S.M."/>
            <person name="Collen J."/>
            <person name="Corre E."/>
            <person name="Da Silva C."/>
            <person name="Delage L."/>
            <person name="Delaroque N."/>
            <person name="Dittami S.M."/>
            <person name="Doulbeau S."/>
            <person name="Elias M."/>
            <person name="Farnham G."/>
            <person name="Gachon C.M."/>
            <person name="Gschloessl B."/>
            <person name="Heesch S."/>
            <person name="Jabbari K."/>
            <person name="Jubin C."/>
            <person name="Kawai H."/>
            <person name="Kimura K."/>
            <person name="Kloareg B."/>
            <person name="Kupper F.C."/>
            <person name="Lang D."/>
            <person name="Le Bail A."/>
            <person name="Leblanc C."/>
            <person name="Lerouge P."/>
            <person name="Lohr M."/>
            <person name="Lopez P.J."/>
            <person name="Martens C."/>
            <person name="Maumus F."/>
            <person name="Michel G."/>
            <person name="Miranda-Saavedra D."/>
            <person name="Morales J."/>
            <person name="Moreau H."/>
            <person name="Motomura T."/>
            <person name="Nagasato C."/>
            <person name="Napoli C.A."/>
            <person name="Nelson D.R."/>
            <person name="Nyvall-Collen P."/>
            <person name="Peters A.F."/>
            <person name="Pommier C."/>
            <person name="Potin P."/>
            <person name="Poulain J."/>
            <person name="Quesneville H."/>
            <person name="Read B."/>
            <person name="Rensing S.A."/>
            <person name="Ritter A."/>
            <person name="Rousvoal S."/>
            <person name="Samanta M."/>
            <person name="Samson G."/>
            <person name="Schroeder D.C."/>
            <person name="Segurens B."/>
            <person name="Strittmatter M."/>
            <person name="Tonon T."/>
            <person name="Tregear J.W."/>
            <person name="Valentin K."/>
            <person name="von Dassow P."/>
            <person name="Yamagishi T."/>
            <person name="Van de Peer Y."/>
            <person name="Wincker P."/>
        </authorList>
    </citation>
    <scope>NUCLEOTIDE SEQUENCE [LARGE SCALE GENOMIC DNA]</scope>
    <source>
        <strain evidence="3">Ec32 / CCAP1310/4</strain>
    </source>
</reference>
<dbReference type="PROSITE" id="PS50235">
    <property type="entry name" value="USP_3"/>
    <property type="match status" value="1"/>
</dbReference>
<dbReference type="EMBL" id="FN647898">
    <property type="protein sequence ID" value="CBJ28943.1"/>
    <property type="molecule type" value="Genomic_DNA"/>
</dbReference>
<dbReference type="SUPFAM" id="SSF54001">
    <property type="entry name" value="Cysteine proteinases"/>
    <property type="match status" value="1"/>
</dbReference>
<keyword evidence="3" id="KW-1185">Reference proteome</keyword>
<dbReference type="InterPro" id="IPR001394">
    <property type="entry name" value="Peptidase_C19_UCH"/>
</dbReference>
<dbReference type="STRING" id="2880.D7FIV9"/>
<dbReference type="InterPro" id="IPR038765">
    <property type="entry name" value="Papain-like_cys_pep_sf"/>
</dbReference>
<dbReference type="GO" id="GO:0016579">
    <property type="term" value="P:protein deubiquitination"/>
    <property type="evidence" value="ECO:0007669"/>
    <property type="project" value="InterPro"/>
</dbReference>
<dbReference type="InParanoid" id="D7FIV9"/>
<dbReference type="GO" id="GO:0004843">
    <property type="term" value="F:cysteine-type deubiquitinase activity"/>
    <property type="evidence" value="ECO:0007669"/>
    <property type="project" value="InterPro"/>
</dbReference>
<name>D7FIV9_ECTSI</name>
<evidence type="ECO:0000313" key="2">
    <source>
        <dbReference type="EMBL" id="CBJ28943.1"/>
    </source>
</evidence>
<dbReference type="Proteomes" id="UP000002630">
    <property type="component" value="Linkage Group LG34"/>
</dbReference>
<dbReference type="Pfam" id="PF00443">
    <property type="entry name" value="UCH"/>
    <property type="match status" value="1"/>
</dbReference>
<protein>
    <recommendedName>
        <fullName evidence="1">USP domain-containing protein</fullName>
    </recommendedName>
</protein>
<dbReference type="Gene3D" id="3.90.70.10">
    <property type="entry name" value="Cysteine proteinases"/>
    <property type="match status" value="1"/>
</dbReference>
<evidence type="ECO:0000259" key="1">
    <source>
        <dbReference type="PROSITE" id="PS50235"/>
    </source>
</evidence>
<sequence>MGFFHLGLVRSALGGIGKGLTFLFKSPPHESERVDYGEVLHDGRMCLFDDIARLRRGPEDGQEEGSSSMWNELRHDSSWTSMRRLTRRRVGSPSNTGDVLKAVLQILRPVPAFREALLELQCGNVPGNNAVSLRAMFEVGDRSSVDPAAVLEKLFSELTRCTARFNRTTLTEPLRATACKVERLFFCECCGHGIRPTYSNNIIKVAVPNPVPGPTSGSVGRYALVNLLSKGLFHGPSEYCGWCSQNETGGLMNIRWQYLRDAPSTLLFSLERSREQRNSQDAVKVIIPTILGMNRFTERRDPPGANCYDLVGVIHGQSSAASSDWVAYTRSPGGRWIRHNGQDEVDVNERDVLTNNAHILRYAKRGSV</sequence>
<proteinExistence type="predicted"/>
<organism evidence="2 3">
    <name type="scientific">Ectocarpus siliculosus</name>
    <name type="common">Brown alga</name>
    <name type="synonym">Conferva siliculosa</name>
    <dbReference type="NCBI Taxonomy" id="2880"/>
    <lineage>
        <taxon>Eukaryota</taxon>
        <taxon>Sar</taxon>
        <taxon>Stramenopiles</taxon>
        <taxon>Ochrophyta</taxon>
        <taxon>PX clade</taxon>
        <taxon>Phaeophyceae</taxon>
        <taxon>Ectocarpales</taxon>
        <taxon>Ectocarpaceae</taxon>
        <taxon>Ectocarpus</taxon>
    </lineage>
</organism>